<dbReference type="InterPro" id="IPR011033">
    <property type="entry name" value="PRC_barrel-like_sf"/>
</dbReference>
<feature type="region of interest" description="Disordered" evidence="1">
    <location>
        <begin position="77"/>
        <end position="97"/>
    </location>
</feature>
<evidence type="ECO:0000313" key="3">
    <source>
        <dbReference type="EMBL" id="MBE6510701.1"/>
    </source>
</evidence>
<protein>
    <submittedName>
        <fullName evidence="3">Photosynthetic reaction center protein</fullName>
    </submittedName>
</protein>
<evidence type="ECO:0000313" key="4">
    <source>
        <dbReference type="Proteomes" id="UP000713479"/>
    </source>
</evidence>
<comment type="caution">
    <text evidence="3">The sequence shown here is derived from an EMBL/GenBank/DDBJ whole genome shotgun (WGS) entry which is preliminary data.</text>
</comment>
<evidence type="ECO:0000256" key="1">
    <source>
        <dbReference type="SAM" id="MobiDB-lite"/>
    </source>
</evidence>
<dbReference type="SUPFAM" id="SSF50346">
    <property type="entry name" value="PRC-barrel domain"/>
    <property type="match status" value="1"/>
</dbReference>
<gene>
    <name evidence="3" type="ORF">E7Z74_05490</name>
</gene>
<name>A0A8T3VMX1_9EURY</name>
<feature type="domain" description="PRC-barrel" evidence="2">
    <location>
        <begin position="2"/>
        <end position="68"/>
    </location>
</feature>
<proteinExistence type="predicted"/>
<evidence type="ECO:0000259" key="2">
    <source>
        <dbReference type="Pfam" id="PF05239"/>
    </source>
</evidence>
<sequence>MRAKQLFGITVLDKKVKTVGKVDDVDIDVESGKVTSLIISLQKGILSNDFVEVDFEAIETLGDYILLNTEIEEEAEEEVEEEAEEKAESVTIEVEDE</sequence>
<reference evidence="3" key="1">
    <citation type="submission" date="2019-04" db="EMBL/GenBank/DDBJ databases">
        <title>Evolution of Biomass-Degrading Anaerobic Consortia Revealed by Metagenomics.</title>
        <authorList>
            <person name="Peng X."/>
        </authorList>
    </citation>
    <scope>NUCLEOTIDE SEQUENCE</scope>
    <source>
        <strain evidence="3">SIG13</strain>
    </source>
</reference>
<dbReference type="AlphaFoldDB" id="A0A8T3VMX1"/>
<organism evidence="3 4">
    <name type="scientific">Methanobrevibacter millerae</name>
    <dbReference type="NCBI Taxonomy" id="230361"/>
    <lineage>
        <taxon>Archaea</taxon>
        <taxon>Methanobacteriati</taxon>
        <taxon>Methanobacteriota</taxon>
        <taxon>Methanomada group</taxon>
        <taxon>Methanobacteria</taxon>
        <taxon>Methanobacteriales</taxon>
        <taxon>Methanobacteriaceae</taxon>
        <taxon>Methanobrevibacter</taxon>
    </lineage>
</organism>
<accession>A0A8T3VMX1</accession>
<dbReference type="InterPro" id="IPR027275">
    <property type="entry name" value="PRC-brl_dom"/>
</dbReference>
<dbReference type="EMBL" id="SUTF01000006">
    <property type="protein sequence ID" value="MBE6510701.1"/>
    <property type="molecule type" value="Genomic_DNA"/>
</dbReference>
<dbReference type="Gene3D" id="2.30.30.240">
    <property type="entry name" value="PRC-barrel domain"/>
    <property type="match status" value="1"/>
</dbReference>
<dbReference type="Proteomes" id="UP000713479">
    <property type="component" value="Unassembled WGS sequence"/>
</dbReference>
<dbReference type="Pfam" id="PF05239">
    <property type="entry name" value="PRC"/>
    <property type="match status" value="1"/>
</dbReference>